<keyword evidence="5 9" id="KW-0732">Signal</keyword>
<evidence type="ECO:0000256" key="7">
    <source>
        <dbReference type="ARBA" id="ARBA00022801"/>
    </source>
</evidence>
<dbReference type="SUPFAM" id="SSF50630">
    <property type="entry name" value="Acid proteases"/>
    <property type="match status" value="1"/>
</dbReference>
<evidence type="ECO:0000256" key="1">
    <source>
        <dbReference type="ARBA" id="ARBA00004613"/>
    </source>
</evidence>
<keyword evidence="3" id="KW-0964">Secreted</keyword>
<evidence type="ECO:0000256" key="5">
    <source>
        <dbReference type="ARBA" id="ARBA00022729"/>
    </source>
</evidence>
<protein>
    <submittedName>
        <fullName evidence="11">Aspartic proteinase CDR1</fullName>
    </submittedName>
</protein>
<evidence type="ECO:0000256" key="9">
    <source>
        <dbReference type="SAM" id="SignalP"/>
    </source>
</evidence>
<evidence type="ECO:0000256" key="6">
    <source>
        <dbReference type="ARBA" id="ARBA00022750"/>
    </source>
</evidence>
<dbReference type="InterPro" id="IPR051708">
    <property type="entry name" value="Plant_Aspart_Prot_A1"/>
</dbReference>
<keyword evidence="7" id="KW-0378">Hydrolase</keyword>
<sequence>MEGFNLKFVFCLLAIIFLIYFAKHSQAEAKVDGFTTDFISRDSPRSPFYNPSETKYQRLQKAFRRSILRGNHFRAIRASPNDIQSNVISGGGSYLMNISLGTPPVSMLGIADTGSDLIWRQCLPCDDCYKQVEPLFDPKKSKTYKTLGCNNDFCQDLGQQGSCGDDNTCTSSYSYGDQSYTRRDLSSETFTIGSTEGDPASFPGLAFGCGHSNGGTFNEKDSGLIGLGGGPLSLVMQLSSKVGGQFSYCLVPLSSDSTASSKINFGKSAVVSGSGTVSTPLIKGTPDTFYYLTLEGMSLGSEKVAFKGFSKNKSSPAAAEESNIIIDSGTTLTLLPRDFYTDMESALTKVIGGQTTTDPRGTFSLCYSGVKKLEIPTITAHFIGADVQLPPLNTFVQAQEDLVCFSMIPSSNLAIFGNLSQMNFLVGYDLKNNKVSFKPTDCTKQ</sequence>
<keyword evidence="4" id="KW-0645">Protease</keyword>
<dbReference type="Gene3D" id="2.40.70.10">
    <property type="entry name" value="Acid Proteases"/>
    <property type="match status" value="2"/>
</dbReference>
<name>A0A438IZF9_VITVI</name>
<dbReference type="GO" id="GO:0004190">
    <property type="term" value="F:aspartic-type endopeptidase activity"/>
    <property type="evidence" value="ECO:0007669"/>
    <property type="project" value="UniProtKB-KW"/>
</dbReference>
<comment type="caution">
    <text evidence="11">The sequence shown here is derived from an EMBL/GenBank/DDBJ whole genome shotgun (WGS) entry which is preliminary data.</text>
</comment>
<dbReference type="InterPro" id="IPR032799">
    <property type="entry name" value="TAXi_C"/>
</dbReference>
<feature type="chain" id="PRO_5019346709" evidence="9">
    <location>
        <begin position="28"/>
        <end position="445"/>
    </location>
</feature>
<dbReference type="PANTHER" id="PTHR47967">
    <property type="entry name" value="OS07G0603500 PROTEIN-RELATED"/>
    <property type="match status" value="1"/>
</dbReference>
<evidence type="ECO:0000259" key="10">
    <source>
        <dbReference type="PROSITE" id="PS51767"/>
    </source>
</evidence>
<dbReference type="PANTHER" id="PTHR47967:SF128">
    <property type="entry name" value="ASPARTIC PROTEINASE CDR1-LIKE"/>
    <property type="match status" value="1"/>
</dbReference>
<evidence type="ECO:0000256" key="2">
    <source>
        <dbReference type="ARBA" id="ARBA00007447"/>
    </source>
</evidence>
<dbReference type="Proteomes" id="UP000288805">
    <property type="component" value="Unassembled WGS sequence"/>
</dbReference>
<dbReference type="PROSITE" id="PS51767">
    <property type="entry name" value="PEPTIDASE_A1"/>
    <property type="match status" value="1"/>
</dbReference>
<dbReference type="FunFam" id="2.40.70.10:FF:000016">
    <property type="entry name" value="Probable aspartic protease At2g35615"/>
    <property type="match status" value="1"/>
</dbReference>
<dbReference type="Pfam" id="PF14541">
    <property type="entry name" value="TAXi_C"/>
    <property type="match status" value="1"/>
</dbReference>
<dbReference type="Gramene" id="Vitis02g01441.t01">
    <property type="protein sequence ID" value="Vitis02g01441.t01.CDS"/>
    <property type="gene ID" value="Vitis02g01441"/>
</dbReference>
<dbReference type="FunFam" id="2.40.70.10:FF:000050">
    <property type="entry name" value="Aspartic proteinase CDR1"/>
    <property type="match status" value="1"/>
</dbReference>
<dbReference type="Pfam" id="PF14543">
    <property type="entry name" value="TAXi_N"/>
    <property type="match status" value="1"/>
</dbReference>
<feature type="signal peptide" evidence="9">
    <location>
        <begin position="1"/>
        <end position="27"/>
    </location>
</feature>
<dbReference type="KEGG" id="vvi:100252746"/>
<reference evidence="11 12" key="1">
    <citation type="journal article" date="2018" name="PLoS Genet.">
        <title>Population sequencing reveals clonal diversity and ancestral inbreeding in the grapevine cultivar Chardonnay.</title>
        <authorList>
            <person name="Roach M.J."/>
            <person name="Johnson D.L."/>
            <person name="Bohlmann J."/>
            <person name="van Vuuren H.J."/>
            <person name="Jones S.J."/>
            <person name="Pretorius I.S."/>
            <person name="Schmidt S.A."/>
            <person name="Borneman A.R."/>
        </authorList>
    </citation>
    <scope>NUCLEOTIDE SEQUENCE [LARGE SCALE GENOMIC DNA]</scope>
    <source>
        <strain evidence="12">cv. Chardonnay</strain>
        <tissue evidence="11">Leaf</tissue>
    </source>
</reference>
<proteinExistence type="inferred from homology"/>
<feature type="domain" description="Peptidase A1" evidence="10">
    <location>
        <begin position="94"/>
        <end position="438"/>
    </location>
</feature>
<dbReference type="InterPro" id="IPR033121">
    <property type="entry name" value="PEPTIDASE_A1"/>
</dbReference>
<comment type="similarity">
    <text evidence="2">Belongs to the peptidase A1 family.</text>
</comment>
<dbReference type="EMBL" id="QGNW01000072">
    <property type="protein sequence ID" value="RVX02101.1"/>
    <property type="molecule type" value="Genomic_DNA"/>
</dbReference>
<evidence type="ECO:0000313" key="11">
    <source>
        <dbReference type="EMBL" id="RVX02101.1"/>
    </source>
</evidence>
<evidence type="ECO:0000313" key="12">
    <source>
        <dbReference type="Proteomes" id="UP000288805"/>
    </source>
</evidence>
<keyword evidence="8" id="KW-0325">Glycoprotein</keyword>
<evidence type="ECO:0000256" key="4">
    <source>
        <dbReference type="ARBA" id="ARBA00022670"/>
    </source>
</evidence>
<dbReference type="AlphaFoldDB" id="A0A438IZF9"/>
<dbReference type="GO" id="GO:0005576">
    <property type="term" value="C:extracellular region"/>
    <property type="evidence" value="ECO:0007669"/>
    <property type="project" value="UniProtKB-SubCell"/>
</dbReference>
<dbReference type="InterPro" id="IPR034161">
    <property type="entry name" value="Pepsin-like_plant"/>
</dbReference>
<accession>A0A438IZF9</accession>
<organism evidence="11 12">
    <name type="scientific">Vitis vinifera</name>
    <name type="common">Grape</name>
    <dbReference type="NCBI Taxonomy" id="29760"/>
    <lineage>
        <taxon>Eukaryota</taxon>
        <taxon>Viridiplantae</taxon>
        <taxon>Streptophyta</taxon>
        <taxon>Embryophyta</taxon>
        <taxon>Tracheophyta</taxon>
        <taxon>Spermatophyta</taxon>
        <taxon>Magnoliopsida</taxon>
        <taxon>eudicotyledons</taxon>
        <taxon>Gunneridae</taxon>
        <taxon>Pentapetalae</taxon>
        <taxon>rosids</taxon>
        <taxon>Vitales</taxon>
        <taxon>Vitaceae</taxon>
        <taxon>Viteae</taxon>
        <taxon>Vitis</taxon>
    </lineage>
</organism>
<evidence type="ECO:0000256" key="3">
    <source>
        <dbReference type="ARBA" id="ARBA00022525"/>
    </source>
</evidence>
<dbReference type="OrthoDB" id="2747330at2759"/>
<evidence type="ECO:0000256" key="8">
    <source>
        <dbReference type="ARBA" id="ARBA00023180"/>
    </source>
</evidence>
<dbReference type="GO" id="GO:0006508">
    <property type="term" value="P:proteolysis"/>
    <property type="evidence" value="ECO:0007669"/>
    <property type="project" value="UniProtKB-KW"/>
</dbReference>
<comment type="subcellular location">
    <subcellularLocation>
        <location evidence="1">Secreted</location>
    </subcellularLocation>
</comment>
<keyword evidence="6" id="KW-0064">Aspartyl protease</keyword>
<gene>
    <name evidence="11" type="primary">CDR1_0</name>
    <name evidence="11" type="ORF">CK203_025425</name>
</gene>
<dbReference type="InterPro" id="IPR021109">
    <property type="entry name" value="Peptidase_aspartic_dom_sf"/>
</dbReference>
<dbReference type="CDD" id="cd05476">
    <property type="entry name" value="pepsin_A_like_plant"/>
    <property type="match status" value="1"/>
</dbReference>
<dbReference type="InterPro" id="IPR032861">
    <property type="entry name" value="TAXi_N"/>
</dbReference>